<dbReference type="Proteomes" id="UP000266841">
    <property type="component" value="Unassembled WGS sequence"/>
</dbReference>
<organism evidence="2 3">
    <name type="scientific">Thalassiosira oceanica</name>
    <name type="common">Marine diatom</name>
    <dbReference type="NCBI Taxonomy" id="159749"/>
    <lineage>
        <taxon>Eukaryota</taxon>
        <taxon>Sar</taxon>
        <taxon>Stramenopiles</taxon>
        <taxon>Ochrophyta</taxon>
        <taxon>Bacillariophyta</taxon>
        <taxon>Coscinodiscophyceae</taxon>
        <taxon>Thalassiosirophycidae</taxon>
        <taxon>Thalassiosirales</taxon>
        <taxon>Thalassiosiraceae</taxon>
        <taxon>Thalassiosira</taxon>
    </lineage>
</organism>
<evidence type="ECO:0000256" key="1">
    <source>
        <dbReference type="SAM" id="MobiDB-lite"/>
    </source>
</evidence>
<gene>
    <name evidence="2" type="ORF">THAOC_08423</name>
</gene>
<reference evidence="2 3" key="1">
    <citation type="journal article" date="2012" name="Genome Biol.">
        <title>Genome and low-iron response of an oceanic diatom adapted to chronic iron limitation.</title>
        <authorList>
            <person name="Lommer M."/>
            <person name="Specht M."/>
            <person name="Roy A.S."/>
            <person name="Kraemer L."/>
            <person name="Andreson R."/>
            <person name="Gutowska M.A."/>
            <person name="Wolf J."/>
            <person name="Bergner S.V."/>
            <person name="Schilhabel M.B."/>
            <person name="Klostermeier U.C."/>
            <person name="Beiko R.G."/>
            <person name="Rosenstiel P."/>
            <person name="Hippler M."/>
            <person name="Laroche J."/>
        </authorList>
    </citation>
    <scope>NUCLEOTIDE SEQUENCE [LARGE SCALE GENOMIC DNA]</scope>
    <source>
        <strain evidence="2 3">CCMP1005</strain>
    </source>
</reference>
<comment type="caution">
    <text evidence="2">The sequence shown here is derived from an EMBL/GenBank/DDBJ whole genome shotgun (WGS) entry which is preliminary data.</text>
</comment>
<name>K0SV35_THAOC</name>
<evidence type="ECO:0000313" key="2">
    <source>
        <dbReference type="EMBL" id="EJK70233.1"/>
    </source>
</evidence>
<dbReference type="AlphaFoldDB" id="K0SV35"/>
<sequence>MEDNPTRVDHYGLPVIEALILLKVNATMSSENIAKDFQQRFPLGEGCEWDSKRVDRLWKGSYTVCIPQLTRDFVGVPVRDILEKDGDGNLTNRILDEYILDNSEDFSAGFIDSKLHANLDDPRGGGSANREYNPAFRVLFPKHNRSSDTWTEHDFFTSMRSTGKKKSPTAQAFHSWSPEGIIVDDIDWNDSKKIPIGVKRKWLALVVDKLGLCAGRTPIFLNDAYPAKRTLVGGSAESNKFADLIATEILAKDLVIEGEVEYWNGRGERIAEQRAQFHAILNSKEVQDVAEYLDEQRSKKTRASSIDQSIQSFVVLSDEEFKRKDIKTQLGCMSRNFVALVAGQCSSCGRLVRSLVYEAMGFFEIDHHLRGGDNYTVPSLEAVKKGAIIYSWTGLILDNLTTIDARWINNNHGNLNANPFGIKSSRAKMILCVLEKIITHFCGVDPDEKLKPEDANFTIYPPASYVSLTWDHRAEKLPSGESAGRKKKVISSLLRSQNMVLLFDEMLKAKPLAGPTDQVRTHNQFNHATEHGIPRTDLDTIRPNYNPPSLEDYHEGRRPSNYSLIALTSMGEGGCQDDLQKTVKAPQAPSDDGAP</sequence>
<feature type="region of interest" description="Disordered" evidence="1">
    <location>
        <begin position="573"/>
        <end position="595"/>
    </location>
</feature>
<proteinExistence type="predicted"/>
<evidence type="ECO:0000313" key="3">
    <source>
        <dbReference type="Proteomes" id="UP000266841"/>
    </source>
</evidence>
<feature type="non-terminal residue" evidence="2">
    <location>
        <position position="595"/>
    </location>
</feature>
<dbReference type="EMBL" id="AGNL01008840">
    <property type="protein sequence ID" value="EJK70233.1"/>
    <property type="molecule type" value="Genomic_DNA"/>
</dbReference>
<accession>K0SV35</accession>
<protein>
    <submittedName>
        <fullName evidence="2">Uncharacterized protein</fullName>
    </submittedName>
</protein>
<keyword evidence="3" id="KW-1185">Reference proteome</keyword>